<evidence type="ECO:0008006" key="3">
    <source>
        <dbReference type="Google" id="ProtNLM"/>
    </source>
</evidence>
<keyword evidence="2" id="KW-1185">Reference proteome</keyword>
<organism evidence="1 2">
    <name type="scientific">Aspergillus granulosus</name>
    <dbReference type="NCBI Taxonomy" id="176169"/>
    <lineage>
        <taxon>Eukaryota</taxon>
        <taxon>Fungi</taxon>
        <taxon>Dikarya</taxon>
        <taxon>Ascomycota</taxon>
        <taxon>Pezizomycotina</taxon>
        <taxon>Eurotiomycetes</taxon>
        <taxon>Eurotiomycetidae</taxon>
        <taxon>Eurotiales</taxon>
        <taxon>Aspergillaceae</taxon>
        <taxon>Aspergillus</taxon>
        <taxon>Aspergillus subgen. Nidulantes</taxon>
    </lineage>
</organism>
<dbReference type="EMBL" id="JBFXLT010000053">
    <property type="protein sequence ID" value="KAL2811843.1"/>
    <property type="molecule type" value="Genomic_DNA"/>
</dbReference>
<dbReference type="InterPro" id="IPR011009">
    <property type="entry name" value="Kinase-like_dom_sf"/>
</dbReference>
<name>A0ABR4HAR5_9EURO</name>
<protein>
    <recommendedName>
        <fullName evidence="3">Protein kinase domain-containing protein</fullName>
    </recommendedName>
</protein>
<comment type="caution">
    <text evidence="1">The sequence shown here is derived from an EMBL/GenBank/DDBJ whole genome shotgun (WGS) entry which is preliminary data.</text>
</comment>
<sequence>MATWANTFFSDNPPEFINEVENCPSFRGFSPGTNQWCLGAHVDRSRRVDSTRIQVFWLQIKGRRDHVAKVFPDYTLDQAARQLWQLRFYEYKIMSQIDKARYEFDPFYREARAYNHIERFCPGNEQIYFPQFHGVLAGLERSRFSSGYAQRRAVVLEAVKPKLRSRRILAADSNPMPKSFLLDIPLSSFEREWYWSLLCDRLRRLAALHRIGILHGDLYDHHFRLPDDFYDTVLFDFSASYTFTPRQPFRVNRGRPRPLEIISEGERTRVELQLQERAELRDFHSYLVDSMTESVVNYALHQSLEKEEGLLEAIILKVWTRPDC</sequence>
<evidence type="ECO:0000313" key="2">
    <source>
        <dbReference type="Proteomes" id="UP001610334"/>
    </source>
</evidence>
<reference evidence="1 2" key="1">
    <citation type="submission" date="2024-07" db="EMBL/GenBank/DDBJ databases">
        <title>Section-level genome sequencing and comparative genomics of Aspergillus sections Usti and Cavernicolus.</title>
        <authorList>
            <consortium name="Lawrence Berkeley National Laboratory"/>
            <person name="Nybo J.L."/>
            <person name="Vesth T.C."/>
            <person name="Theobald S."/>
            <person name="Frisvad J.C."/>
            <person name="Larsen T.O."/>
            <person name="Kjaerboelling I."/>
            <person name="Rothschild-Mancinelli K."/>
            <person name="Lyhne E.K."/>
            <person name="Kogle M.E."/>
            <person name="Barry K."/>
            <person name="Clum A."/>
            <person name="Na H."/>
            <person name="Ledsgaard L."/>
            <person name="Lin J."/>
            <person name="Lipzen A."/>
            <person name="Kuo A."/>
            <person name="Riley R."/>
            <person name="Mondo S."/>
            <person name="Labutti K."/>
            <person name="Haridas S."/>
            <person name="Pangalinan J."/>
            <person name="Salamov A.A."/>
            <person name="Simmons B.A."/>
            <person name="Magnuson J.K."/>
            <person name="Chen J."/>
            <person name="Drula E."/>
            <person name="Henrissat B."/>
            <person name="Wiebenga A."/>
            <person name="Lubbers R.J."/>
            <person name="Gomes A.C."/>
            <person name="Makela M.R."/>
            <person name="Stajich J."/>
            <person name="Grigoriev I.V."/>
            <person name="Mortensen U.H."/>
            <person name="De Vries R.P."/>
            <person name="Baker S.E."/>
            <person name="Andersen M.R."/>
        </authorList>
    </citation>
    <scope>NUCLEOTIDE SEQUENCE [LARGE SCALE GENOMIC DNA]</scope>
    <source>
        <strain evidence="1 2">CBS 588.65</strain>
    </source>
</reference>
<evidence type="ECO:0000313" key="1">
    <source>
        <dbReference type="EMBL" id="KAL2811843.1"/>
    </source>
</evidence>
<gene>
    <name evidence="1" type="ORF">BJX63DRAFT_397930</name>
</gene>
<dbReference type="SUPFAM" id="SSF56112">
    <property type="entry name" value="Protein kinase-like (PK-like)"/>
    <property type="match status" value="1"/>
</dbReference>
<proteinExistence type="predicted"/>
<accession>A0ABR4HAR5</accession>
<dbReference type="Proteomes" id="UP001610334">
    <property type="component" value="Unassembled WGS sequence"/>
</dbReference>